<dbReference type="SFLD" id="SFLDG01129">
    <property type="entry name" value="C1.5:_HAD__Beta-PGM__Phosphata"/>
    <property type="match status" value="1"/>
</dbReference>
<dbReference type="AlphaFoldDB" id="A0A1W6LNF2"/>
<organism evidence="1 2">
    <name type="scientific">Sedimentisphaera salicampi</name>
    <dbReference type="NCBI Taxonomy" id="1941349"/>
    <lineage>
        <taxon>Bacteria</taxon>
        <taxon>Pseudomonadati</taxon>
        <taxon>Planctomycetota</taxon>
        <taxon>Phycisphaerae</taxon>
        <taxon>Sedimentisphaerales</taxon>
        <taxon>Sedimentisphaeraceae</taxon>
        <taxon>Sedimentisphaera</taxon>
    </lineage>
</organism>
<proteinExistence type="predicted"/>
<dbReference type="STRING" id="1941349.STSP1_01697"/>
<dbReference type="PANTHER" id="PTHR43481">
    <property type="entry name" value="FRUCTOSE-1-PHOSPHATE PHOSPHATASE"/>
    <property type="match status" value="1"/>
</dbReference>
<evidence type="ECO:0000313" key="1">
    <source>
        <dbReference type="EMBL" id="ARN57294.1"/>
    </source>
</evidence>
<dbReference type="Gene3D" id="1.10.150.240">
    <property type="entry name" value="Putative phosphatase, domain 2"/>
    <property type="match status" value="1"/>
</dbReference>
<accession>A0A1W6LNF2</accession>
<sequence>MGFKAVLFDFDGVIADTELLHYMAFCRILEKQAGRIEKDVYWEKYLGFTDKEALEAMSRDYGFELTEEKLGWLIDEKAAVFDELASTERCILKGFAQLTSSLSKAGIKMAICSGALFSDIEGIFAAEAERSGKNYFKYFDAVVTADDVSRGKPHPEGYTKAAEKLARTTAGGLSPAECTVIEDSHWGLEAGAAAGAKTIGVAGTYSRSELEPKADMVVDSLTELNAEKISGIFD</sequence>
<evidence type="ECO:0000313" key="2">
    <source>
        <dbReference type="Proteomes" id="UP000193334"/>
    </source>
</evidence>
<dbReference type="SUPFAM" id="SSF56784">
    <property type="entry name" value="HAD-like"/>
    <property type="match status" value="1"/>
</dbReference>
<dbReference type="SFLD" id="SFLDS00003">
    <property type="entry name" value="Haloacid_Dehalogenase"/>
    <property type="match status" value="1"/>
</dbReference>
<name>A0A1W6LNF2_9BACT</name>
<dbReference type="RefSeq" id="WP_085755951.1">
    <property type="nucleotide sequence ID" value="NZ_CP021023.1"/>
</dbReference>
<dbReference type="EMBL" id="CP021023">
    <property type="protein sequence ID" value="ARN57294.1"/>
    <property type="molecule type" value="Genomic_DNA"/>
</dbReference>
<dbReference type="Proteomes" id="UP000193334">
    <property type="component" value="Chromosome"/>
</dbReference>
<reference evidence="2" key="1">
    <citation type="submission" date="2017-04" db="EMBL/GenBank/DDBJ databases">
        <title>Comparative genomics and description of representatives of a novel lineage of planctomycetes thriving in anoxic sediments.</title>
        <authorList>
            <person name="Spring S."/>
            <person name="Bunk B."/>
            <person name="Sproer C."/>
        </authorList>
    </citation>
    <scope>NUCLEOTIDE SEQUENCE [LARGE SCALE GENOMIC DNA]</scope>
    <source>
        <strain evidence="2">ST-PulAB-D4</strain>
    </source>
</reference>
<dbReference type="InterPro" id="IPR023214">
    <property type="entry name" value="HAD_sf"/>
</dbReference>
<dbReference type="InterPro" id="IPR051806">
    <property type="entry name" value="HAD-like_SPP"/>
</dbReference>
<dbReference type="InterPro" id="IPR023198">
    <property type="entry name" value="PGP-like_dom2"/>
</dbReference>
<dbReference type="EC" id="3.1.3.-" evidence="1"/>
<dbReference type="InterPro" id="IPR006439">
    <property type="entry name" value="HAD-SF_hydro_IA"/>
</dbReference>
<dbReference type="Gene3D" id="3.40.50.1000">
    <property type="entry name" value="HAD superfamily/HAD-like"/>
    <property type="match status" value="1"/>
</dbReference>
<dbReference type="NCBIfam" id="TIGR01509">
    <property type="entry name" value="HAD-SF-IA-v3"/>
    <property type="match status" value="1"/>
</dbReference>
<keyword evidence="2" id="KW-1185">Reference proteome</keyword>
<dbReference type="InterPro" id="IPR036412">
    <property type="entry name" value="HAD-like_sf"/>
</dbReference>
<keyword evidence="1" id="KW-0378">Hydrolase</keyword>
<protein>
    <submittedName>
        <fullName evidence="1">Phosphorylated carbohydrates phosphatase</fullName>
        <ecNumber evidence="1">3.1.3.-</ecNumber>
    </submittedName>
</protein>
<dbReference type="KEGG" id="pbp:STSP1_01697"/>
<dbReference type="PANTHER" id="PTHR43481:SF4">
    <property type="entry name" value="GLYCEROL-1-PHOSPHATE PHOSPHOHYDROLASE 1-RELATED"/>
    <property type="match status" value="1"/>
</dbReference>
<dbReference type="Pfam" id="PF00702">
    <property type="entry name" value="Hydrolase"/>
    <property type="match status" value="1"/>
</dbReference>
<dbReference type="GO" id="GO:0050308">
    <property type="term" value="F:sugar-phosphatase activity"/>
    <property type="evidence" value="ECO:0007669"/>
    <property type="project" value="TreeGrafter"/>
</dbReference>
<gene>
    <name evidence="1" type="ORF">STSP1_01697</name>
</gene>